<dbReference type="InterPro" id="IPR012675">
    <property type="entry name" value="Beta-grasp_dom_sf"/>
</dbReference>
<dbReference type="SUPFAM" id="SSF54292">
    <property type="entry name" value="2Fe-2S ferredoxin-like"/>
    <property type="match status" value="1"/>
</dbReference>
<dbReference type="Gene3D" id="3.40.50.80">
    <property type="entry name" value="Nucleotide-binding domain of ferredoxin-NADP reductase (FNR) module"/>
    <property type="match status" value="1"/>
</dbReference>
<comment type="cofactor">
    <cofactor evidence="1">
        <name>FMN</name>
        <dbReference type="ChEBI" id="CHEBI:58210"/>
    </cofactor>
</comment>
<dbReference type="CDD" id="cd00207">
    <property type="entry name" value="fer2"/>
    <property type="match status" value="1"/>
</dbReference>
<evidence type="ECO:0000256" key="6">
    <source>
        <dbReference type="ARBA" id="ARBA00022723"/>
    </source>
</evidence>
<keyword evidence="7 12" id="KW-0560">Oxidoreductase</keyword>
<sequence>MTTHMTLPLQEESISTTDTIDLAVREVRPVAEDCIVMVLETADGAELPEWSPGAHIDLILGDDLVRQYSLCGDPADRSRWRIGILREPESRGGSEFLHDSVRAGATLTARGPRNHFPLQPSDHYLFVAGGIGITPILTMIHAAERQGASWRLLYGGRRRASMAFLDELDGFGDKIQVCPQDECGLLDLTSYLSTAPAGTAVYCCGPEPLIAATEEICATKALPLHVERFAPKQDADVGANEEFEVVCAESDITVTVPADSTILAEVRKVGIEVLSSCSEGTCGTCEADVLEGEPDHRDSVLTPQERASNESMMICVSRCVGKRLVLDL</sequence>
<dbReference type="GO" id="GO:0051537">
    <property type="term" value="F:2 iron, 2 sulfur cluster binding"/>
    <property type="evidence" value="ECO:0007669"/>
    <property type="project" value="UniProtKB-KW"/>
</dbReference>
<dbReference type="Gene3D" id="2.40.30.10">
    <property type="entry name" value="Translation factors"/>
    <property type="match status" value="1"/>
</dbReference>
<dbReference type="Gene3D" id="3.10.20.30">
    <property type="match status" value="1"/>
</dbReference>
<evidence type="ECO:0000256" key="4">
    <source>
        <dbReference type="ARBA" id="ARBA00022643"/>
    </source>
</evidence>
<dbReference type="EMBL" id="LR134355">
    <property type="protein sequence ID" value="VEG49086.1"/>
    <property type="molecule type" value="Genomic_DNA"/>
</dbReference>
<dbReference type="SUPFAM" id="SSF52343">
    <property type="entry name" value="Ferredoxin reductase-like, C-terminal NADP-linked domain"/>
    <property type="match status" value="1"/>
</dbReference>
<evidence type="ECO:0000259" key="11">
    <source>
        <dbReference type="PROSITE" id="PS51384"/>
    </source>
</evidence>
<dbReference type="PROSITE" id="PS00197">
    <property type="entry name" value="2FE2S_FER_1"/>
    <property type="match status" value="1"/>
</dbReference>
<evidence type="ECO:0000313" key="12">
    <source>
        <dbReference type="EMBL" id="VEG49086.1"/>
    </source>
</evidence>
<evidence type="ECO:0000256" key="9">
    <source>
        <dbReference type="ARBA" id="ARBA00023014"/>
    </source>
</evidence>
<keyword evidence="4" id="KW-0288">FMN</keyword>
<evidence type="ECO:0000256" key="2">
    <source>
        <dbReference type="ARBA" id="ARBA00001974"/>
    </source>
</evidence>
<dbReference type="Pfam" id="PF00111">
    <property type="entry name" value="Fer2"/>
    <property type="match status" value="1"/>
</dbReference>
<keyword evidence="13" id="KW-1185">Reference proteome</keyword>
<proteinExistence type="predicted"/>
<evidence type="ECO:0000256" key="5">
    <source>
        <dbReference type="ARBA" id="ARBA00022714"/>
    </source>
</evidence>
<name>A0A448I9G9_MYCCI</name>
<dbReference type="InterPro" id="IPR054582">
    <property type="entry name" value="DmmA-like_N"/>
</dbReference>
<protein>
    <submittedName>
        <fullName evidence="12">Phenoxybenzoate dioxygenase subunit beta</fullName>
        <ecNumber evidence="12">1.-.-.-</ecNumber>
    </submittedName>
</protein>
<feature type="domain" description="2Fe-2S ferredoxin-type" evidence="10">
    <location>
        <begin position="241"/>
        <end position="328"/>
    </location>
</feature>
<dbReference type="InterPro" id="IPR036010">
    <property type="entry name" value="2Fe-2S_ferredoxin-like_sf"/>
</dbReference>
<dbReference type="GO" id="GO:0046872">
    <property type="term" value="F:metal ion binding"/>
    <property type="evidence" value="ECO:0007669"/>
    <property type="project" value="UniProtKB-KW"/>
</dbReference>
<dbReference type="InterPro" id="IPR039261">
    <property type="entry name" value="FNR_nucleotide-bd"/>
</dbReference>
<evidence type="ECO:0000259" key="10">
    <source>
        <dbReference type="PROSITE" id="PS51085"/>
    </source>
</evidence>
<evidence type="ECO:0000256" key="3">
    <source>
        <dbReference type="ARBA" id="ARBA00022630"/>
    </source>
</evidence>
<dbReference type="Pfam" id="PF22290">
    <property type="entry name" value="DmmA-like_N"/>
    <property type="match status" value="1"/>
</dbReference>
<dbReference type="InterPro" id="IPR001041">
    <property type="entry name" value="2Fe-2S_ferredoxin-type"/>
</dbReference>
<dbReference type="PANTHER" id="PTHR47354:SF1">
    <property type="entry name" value="CARNITINE MONOOXYGENASE REDUCTASE SUBUNIT"/>
    <property type="match status" value="1"/>
</dbReference>
<dbReference type="PRINTS" id="PR00409">
    <property type="entry name" value="PHDIOXRDTASE"/>
</dbReference>
<dbReference type="AlphaFoldDB" id="A0A448I9G9"/>
<dbReference type="PROSITE" id="PS51384">
    <property type="entry name" value="FAD_FR"/>
    <property type="match status" value="1"/>
</dbReference>
<reference evidence="12 13" key="1">
    <citation type="submission" date="2018-12" db="EMBL/GenBank/DDBJ databases">
        <authorList>
            <consortium name="Pathogen Informatics"/>
        </authorList>
    </citation>
    <scope>NUCLEOTIDE SEQUENCE [LARGE SCALE GENOMIC DNA]</scope>
    <source>
        <strain evidence="12 13">NCTC10485</strain>
    </source>
</reference>
<dbReference type="Proteomes" id="UP000282551">
    <property type="component" value="Chromosome"/>
</dbReference>
<evidence type="ECO:0000256" key="8">
    <source>
        <dbReference type="ARBA" id="ARBA00023004"/>
    </source>
</evidence>
<gene>
    <name evidence="12" type="primary">ophA1_2</name>
    <name evidence="12" type="ORF">NCTC10485_03391</name>
</gene>
<keyword evidence="3" id="KW-0285">Flavoprotein</keyword>
<feature type="domain" description="FAD-binding FR-type" evidence="11">
    <location>
        <begin position="17"/>
        <end position="119"/>
    </location>
</feature>
<dbReference type="InterPro" id="IPR006058">
    <property type="entry name" value="2Fe2S_fd_BS"/>
</dbReference>
<dbReference type="PROSITE" id="PS51085">
    <property type="entry name" value="2FE2S_FER_2"/>
    <property type="match status" value="1"/>
</dbReference>
<keyword evidence="5" id="KW-0001">2Fe-2S</keyword>
<keyword evidence="6" id="KW-0479">Metal-binding</keyword>
<dbReference type="EC" id="1.-.-.-" evidence="12"/>
<accession>A0A448I9G9</accession>
<dbReference type="InterPro" id="IPR050415">
    <property type="entry name" value="MRET"/>
</dbReference>
<keyword evidence="9" id="KW-0411">Iron-sulfur</keyword>
<evidence type="ECO:0000256" key="7">
    <source>
        <dbReference type="ARBA" id="ARBA00023002"/>
    </source>
</evidence>
<dbReference type="InterPro" id="IPR017938">
    <property type="entry name" value="Riboflavin_synthase-like_b-brl"/>
</dbReference>
<evidence type="ECO:0000256" key="1">
    <source>
        <dbReference type="ARBA" id="ARBA00001917"/>
    </source>
</evidence>
<organism evidence="12 13">
    <name type="scientific">Mycolicibacterium chitae</name>
    <name type="common">Mycobacterium chitae</name>
    <dbReference type="NCBI Taxonomy" id="1792"/>
    <lineage>
        <taxon>Bacteria</taxon>
        <taxon>Bacillati</taxon>
        <taxon>Actinomycetota</taxon>
        <taxon>Actinomycetes</taxon>
        <taxon>Mycobacteriales</taxon>
        <taxon>Mycobacteriaceae</taxon>
        <taxon>Mycolicibacterium</taxon>
    </lineage>
</organism>
<dbReference type="SUPFAM" id="SSF63380">
    <property type="entry name" value="Riboflavin synthase domain-like"/>
    <property type="match status" value="1"/>
</dbReference>
<dbReference type="CDD" id="cd06185">
    <property type="entry name" value="PDR_like"/>
    <property type="match status" value="1"/>
</dbReference>
<dbReference type="InterPro" id="IPR017927">
    <property type="entry name" value="FAD-bd_FR_type"/>
</dbReference>
<evidence type="ECO:0000313" key="13">
    <source>
        <dbReference type="Proteomes" id="UP000282551"/>
    </source>
</evidence>
<dbReference type="GO" id="GO:0051213">
    <property type="term" value="F:dioxygenase activity"/>
    <property type="evidence" value="ECO:0007669"/>
    <property type="project" value="UniProtKB-KW"/>
</dbReference>
<keyword evidence="8" id="KW-0408">Iron</keyword>
<comment type="cofactor">
    <cofactor evidence="2">
        <name>FAD</name>
        <dbReference type="ChEBI" id="CHEBI:57692"/>
    </cofactor>
</comment>
<dbReference type="PANTHER" id="PTHR47354">
    <property type="entry name" value="NADH OXIDOREDUCTASE HCR"/>
    <property type="match status" value="1"/>
</dbReference>
<keyword evidence="12" id="KW-0223">Dioxygenase</keyword>